<evidence type="ECO:0000313" key="4">
    <source>
        <dbReference type="Proteomes" id="UP000516314"/>
    </source>
</evidence>
<accession>A0A178WB47</accession>
<dbReference type="AlphaFoldDB" id="A0A178WB47"/>
<protein>
    <submittedName>
        <fullName evidence="1">(thale cress) hypothetical protein</fullName>
    </submittedName>
</protein>
<reference evidence="2" key="2">
    <citation type="submission" date="2016-03" db="EMBL/GenBank/DDBJ databases">
        <title>Full-length assembly of Arabidopsis thaliana Ler reveals the complement of translocations and inversions.</title>
        <authorList>
            <person name="Zapata L."/>
            <person name="Schneeberger K."/>
            <person name="Ossowski S."/>
        </authorList>
    </citation>
    <scope>NUCLEOTIDE SEQUENCE [LARGE SCALE GENOMIC DNA]</scope>
    <source>
        <tissue evidence="2">Leaf</tissue>
    </source>
</reference>
<proteinExistence type="predicted"/>
<name>A0A178WB47_ARATH</name>
<gene>
    <name evidence="2" type="ordered locus">AXX17_At1g01330</name>
    <name evidence="1" type="ORF">AT9943_LOCUS111</name>
</gene>
<organism evidence="2 3">
    <name type="scientific">Arabidopsis thaliana</name>
    <name type="common">Mouse-ear cress</name>
    <dbReference type="NCBI Taxonomy" id="3702"/>
    <lineage>
        <taxon>Eukaryota</taxon>
        <taxon>Viridiplantae</taxon>
        <taxon>Streptophyta</taxon>
        <taxon>Embryophyta</taxon>
        <taxon>Tracheophyta</taxon>
        <taxon>Spermatophyta</taxon>
        <taxon>Magnoliopsida</taxon>
        <taxon>eudicotyledons</taxon>
        <taxon>Gunneridae</taxon>
        <taxon>Pentapetalae</taxon>
        <taxon>rosids</taxon>
        <taxon>malvids</taxon>
        <taxon>Brassicales</taxon>
        <taxon>Brassicaceae</taxon>
        <taxon>Camelineae</taxon>
        <taxon>Arabidopsis</taxon>
    </lineage>
</organism>
<evidence type="ECO:0000313" key="1">
    <source>
        <dbReference type="EMBL" id="CAD5311502.1"/>
    </source>
</evidence>
<evidence type="ECO:0000313" key="2">
    <source>
        <dbReference type="EMBL" id="OAP15647.1"/>
    </source>
</evidence>
<reference evidence="1 4" key="3">
    <citation type="submission" date="2020-09" db="EMBL/GenBank/DDBJ databases">
        <authorList>
            <person name="Ashkenazy H."/>
        </authorList>
    </citation>
    <scope>NUCLEOTIDE SEQUENCE [LARGE SCALE GENOMIC DNA]</scope>
    <source>
        <strain evidence="4">cv. Cdm-0</strain>
    </source>
</reference>
<dbReference type="EMBL" id="LR881466">
    <property type="protein sequence ID" value="CAD5311502.1"/>
    <property type="molecule type" value="Genomic_DNA"/>
</dbReference>
<dbReference type="Proteomes" id="UP000516314">
    <property type="component" value="Chromosome 1"/>
</dbReference>
<dbReference type="EMBL" id="LUHQ01000001">
    <property type="protein sequence ID" value="OAP15647.1"/>
    <property type="molecule type" value="Genomic_DNA"/>
</dbReference>
<sequence>MPMIYETISSRFVIDHHPLFSVNRVYPNFTVLMRLVKTTTSSVAAKNNLAMEQIMFSGLGNDDECDSLSFIDVINYRTEQ</sequence>
<reference evidence="3" key="1">
    <citation type="journal article" date="2016" name="Proc. Natl. Acad. Sci. U.S.A.">
        <title>Chromosome-level assembly of Arabidopsis thaliana Ler reveals the extent of translocation and inversion polymorphisms.</title>
        <authorList>
            <person name="Zapata L."/>
            <person name="Ding J."/>
            <person name="Willing E.M."/>
            <person name="Hartwig B."/>
            <person name="Bezdan D."/>
            <person name="Jiao W.B."/>
            <person name="Patel V."/>
            <person name="Velikkakam James G."/>
            <person name="Koornneef M."/>
            <person name="Ossowski S."/>
            <person name="Schneeberger K."/>
        </authorList>
    </citation>
    <scope>NUCLEOTIDE SEQUENCE [LARGE SCALE GENOMIC DNA]</scope>
    <source>
        <strain evidence="3">cv. Landsberg erecta</strain>
    </source>
</reference>
<dbReference type="Proteomes" id="UP000078284">
    <property type="component" value="Chromosome 1"/>
</dbReference>
<evidence type="ECO:0000313" key="3">
    <source>
        <dbReference type="Proteomes" id="UP000078284"/>
    </source>
</evidence>